<keyword evidence="2" id="KW-1133">Transmembrane helix</keyword>
<dbReference type="AlphaFoldDB" id="A0A2T7P5H9"/>
<comment type="caution">
    <text evidence="4">The sequence shown here is derived from an EMBL/GenBank/DDBJ whole genome shotgun (WGS) entry which is preliminary data.</text>
</comment>
<sequence length="96" mass="10855">MEKRLRPLFTLLGMYKSLQEHKRAADLGNRLGSCNMLLPYLSLVDRFRTATNVLGDSYGAGVVAHLCRKELAEDKHAPLEYLSESVRTCEAAEWVE</sequence>
<evidence type="ECO:0000256" key="3">
    <source>
        <dbReference type="ARBA" id="ARBA00023136"/>
    </source>
</evidence>
<organism evidence="4 5">
    <name type="scientific">Pomacea canaliculata</name>
    <name type="common">Golden apple snail</name>
    <dbReference type="NCBI Taxonomy" id="400727"/>
    <lineage>
        <taxon>Eukaryota</taxon>
        <taxon>Metazoa</taxon>
        <taxon>Spiralia</taxon>
        <taxon>Lophotrochozoa</taxon>
        <taxon>Mollusca</taxon>
        <taxon>Gastropoda</taxon>
        <taxon>Caenogastropoda</taxon>
        <taxon>Architaenioglossa</taxon>
        <taxon>Ampullarioidea</taxon>
        <taxon>Ampullariidae</taxon>
        <taxon>Pomacea</taxon>
    </lineage>
</organism>
<protein>
    <recommendedName>
        <fullName evidence="6">Amino acid transporter</fullName>
    </recommendedName>
</protein>
<dbReference type="GO" id="GO:0015293">
    <property type="term" value="F:symporter activity"/>
    <property type="evidence" value="ECO:0007669"/>
    <property type="project" value="InterPro"/>
</dbReference>
<dbReference type="GO" id="GO:0016020">
    <property type="term" value="C:membrane"/>
    <property type="evidence" value="ECO:0007669"/>
    <property type="project" value="InterPro"/>
</dbReference>
<dbReference type="Proteomes" id="UP000245119">
    <property type="component" value="Linkage Group LG6"/>
</dbReference>
<accession>A0A2T7P5H9</accession>
<evidence type="ECO:0000256" key="1">
    <source>
        <dbReference type="ARBA" id="ARBA00022692"/>
    </source>
</evidence>
<dbReference type="EMBL" id="PZQS01000006">
    <property type="protein sequence ID" value="PVD28670.1"/>
    <property type="molecule type" value="Genomic_DNA"/>
</dbReference>
<dbReference type="InterPro" id="IPR036458">
    <property type="entry name" value="Na:dicarbo_symporter_sf"/>
</dbReference>
<gene>
    <name evidence="4" type="ORF">C0Q70_11264</name>
</gene>
<keyword evidence="1" id="KW-0812">Transmembrane</keyword>
<keyword evidence="5" id="KW-1185">Reference proteome</keyword>
<reference evidence="4 5" key="1">
    <citation type="submission" date="2018-04" db="EMBL/GenBank/DDBJ databases">
        <title>The genome of golden apple snail Pomacea canaliculata provides insight into stress tolerance and invasive adaptation.</title>
        <authorList>
            <person name="Liu C."/>
            <person name="Liu B."/>
            <person name="Ren Y."/>
            <person name="Zhang Y."/>
            <person name="Wang H."/>
            <person name="Li S."/>
            <person name="Jiang F."/>
            <person name="Yin L."/>
            <person name="Zhang G."/>
            <person name="Qian W."/>
            <person name="Fan W."/>
        </authorList>
    </citation>
    <scope>NUCLEOTIDE SEQUENCE [LARGE SCALE GENOMIC DNA]</scope>
    <source>
        <strain evidence="4">SZHN2017</strain>
        <tissue evidence="4">Muscle</tissue>
    </source>
</reference>
<dbReference type="Gene3D" id="1.10.3860.10">
    <property type="entry name" value="Sodium:dicarboxylate symporter"/>
    <property type="match status" value="1"/>
</dbReference>
<evidence type="ECO:0000256" key="2">
    <source>
        <dbReference type="ARBA" id="ARBA00022989"/>
    </source>
</evidence>
<keyword evidence="3" id="KW-0472">Membrane</keyword>
<name>A0A2T7P5H9_POMCA</name>
<evidence type="ECO:0000313" key="5">
    <source>
        <dbReference type="Proteomes" id="UP000245119"/>
    </source>
</evidence>
<evidence type="ECO:0000313" key="4">
    <source>
        <dbReference type="EMBL" id="PVD28670.1"/>
    </source>
</evidence>
<evidence type="ECO:0008006" key="6">
    <source>
        <dbReference type="Google" id="ProtNLM"/>
    </source>
</evidence>
<proteinExistence type="predicted"/>